<name>A0ABV5ZC87_9GAMM</name>
<proteinExistence type="predicted"/>
<dbReference type="Pfam" id="PF08014">
    <property type="entry name" value="MATCAP"/>
    <property type="match status" value="1"/>
</dbReference>
<dbReference type="NCBIfam" id="TIGR02421">
    <property type="entry name" value="QEGLA"/>
    <property type="match status" value="1"/>
</dbReference>
<accession>A0ABV5ZC87</accession>
<comment type="caution">
    <text evidence="5">The sequence shown here is derived from an EMBL/GenBank/DDBJ whole genome shotgun (WGS) entry which is preliminary data.</text>
</comment>
<evidence type="ECO:0000256" key="2">
    <source>
        <dbReference type="ARBA" id="ARBA00022670"/>
    </source>
</evidence>
<dbReference type="EMBL" id="JBHLZN010000003">
    <property type="protein sequence ID" value="MFB9886871.1"/>
    <property type="molecule type" value="Genomic_DNA"/>
</dbReference>
<keyword evidence="4" id="KW-0482">Metalloprotease</keyword>
<keyword evidence="6" id="KW-1185">Reference proteome</keyword>
<dbReference type="SMART" id="SM01154">
    <property type="entry name" value="DUF1704"/>
    <property type="match status" value="1"/>
</dbReference>
<evidence type="ECO:0000256" key="1">
    <source>
        <dbReference type="ARBA" id="ARBA00001947"/>
    </source>
</evidence>
<evidence type="ECO:0000256" key="4">
    <source>
        <dbReference type="ARBA" id="ARBA00023049"/>
    </source>
</evidence>
<dbReference type="InterPro" id="IPR012656">
    <property type="entry name" value="CHP02421_QEGLA"/>
</dbReference>
<dbReference type="PANTHER" id="PTHR31817:SF0">
    <property type="entry name" value="CHROMOSOME UNDETERMINED SCAFFOLD_67, WHOLE GENOME SHOTGUN SEQUENCE"/>
    <property type="match status" value="1"/>
</dbReference>
<comment type="cofactor">
    <cofactor evidence="1">
        <name>Zn(2+)</name>
        <dbReference type="ChEBI" id="CHEBI:29105"/>
    </cofactor>
</comment>
<dbReference type="Proteomes" id="UP001589628">
    <property type="component" value="Unassembled WGS sequence"/>
</dbReference>
<protein>
    <submittedName>
        <fullName evidence="5">Flavohemoglobin expression-modulating QEGLA motif protein</fullName>
    </submittedName>
</protein>
<organism evidence="5 6">
    <name type="scientific">Balneatrix alpica</name>
    <dbReference type="NCBI Taxonomy" id="75684"/>
    <lineage>
        <taxon>Bacteria</taxon>
        <taxon>Pseudomonadati</taxon>
        <taxon>Pseudomonadota</taxon>
        <taxon>Gammaproteobacteria</taxon>
        <taxon>Oceanospirillales</taxon>
        <taxon>Balneatrichaceae</taxon>
        <taxon>Balneatrix</taxon>
    </lineage>
</organism>
<dbReference type="PANTHER" id="PTHR31817">
    <property type="match status" value="1"/>
</dbReference>
<keyword evidence="3" id="KW-0378">Hydrolase</keyword>
<keyword evidence="2" id="KW-0645">Protease</keyword>
<dbReference type="RefSeq" id="WP_027312297.1">
    <property type="nucleotide sequence ID" value="NZ_JAUESS010000001.1"/>
</dbReference>
<sequence>MKKTRSKAYHDTVRQLSDRIVKAQEPIRILDAIKWDDKVEAAFFAGKCQKQPPVDAAYYAGRPLSFDPESKRDEFYEIERDISRTLGHFNPLGKIMKRICREYRLVSTMLEHRGRSDFGRISQELYGTASEVFHAGDPTLGDLGAMMDDTLERLSNSDVIQDEEKSIDAEVAAKQLDERLNAAFGDTQVRVIVDDNIVADAAAGSDYLKIRRDAMFNQRDIDILYVHEGMVHLGTTLNGQRQSICTFLSKGPPSSTITQEGLAILMEIIAFVSYPTRLRKLANRIQAVQLVEQGATFVDIYRFFHDQGFGEKTSYTNATRVFRGSTPTGKPFTKDLSYTKGFIMLYNFLQLAVREGKLESIQMLFCGKTNLEDIKVLTQLAEEGLVQPPTFLPEQMRDMRALSAWMCFSNFLNHLSLDRVESDYSTLL</sequence>
<evidence type="ECO:0000313" key="6">
    <source>
        <dbReference type="Proteomes" id="UP001589628"/>
    </source>
</evidence>
<gene>
    <name evidence="5" type="ORF">ACFFLH_10635</name>
</gene>
<evidence type="ECO:0000256" key="3">
    <source>
        <dbReference type="ARBA" id="ARBA00022801"/>
    </source>
</evidence>
<evidence type="ECO:0000313" key="5">
    <source>
        <dbReference type="EMBL" id="MFB9886871.1"/>
    </source>
</evidence>
<reference evidence="5 6" key="1">
    <citation type="submission" date="2024-09" db="EMBL/GenBank/DDBJ databases">
        <authorList>
            <person name="Sun Q."/>
            <person name="Mori K."/>
        </authorList>
    </citation>
    <scope>NUCLEOTIDE SEQUENCE [LARGE SCALE GENOMIC DNA]</scope>
    <source>
        <strain evidence="5 6">ATCC 51285</strain>
    </source>
</reference>
<dbReference type="InterPro" id="IPR012548">
    <property type="entry name" value="MATCAP"/>
</dbReference>